<keyword evidence="3 6" id="KW-1133">Transmembrane helix</keyword>
<dbReference type="GO" id="GO:0022857">
    <property type="term" value="F:transmembrane transporter activity"/>
    <property type="evidence" value="ECO:0007669"/>
    <property type="project" value="InterPro"/>
</dbReference>
<evidence type="ECO:0000256" key="6">
    <source>
        <dbReference type="SAM" id="Phobius"/>
    </source>
</evidence>
<evidence type="ECO:0000256" key="5">
    <source>
        <dbReference type="SAM" id="MobiDB-lite"/>
    </source>
</evidence>
<feature type="transmembrane region" description="Helical" evidence="6">
    <location>
        <begin position="756"/>
        <end position="773"/>
    </location>
</feature>
<dbReference type="InterPro" id="IPR036259">
    <property type="entry name" value="MFS_trans_sf"/>
</dbReference>
<dbReference type="InterPro" id="IPR011701">
    <property type="entry name" value="MFS"/>
</dbReference>
<dbReference type="PANTHER" id="PTHR11662:SF399">
    <property type="entry name" value="FI19708P1-RELATED"/>
    <property type="match status" value="1"/>
</dbReference>
<evidence type="ECO:0000256" key="4">
    <source>
        <dbReference type="ARBA" id="ARBA00023136"/>
    </source>
</evidence>
<dbReference type="eggNOG" id="KOG2532">
    <property type="taxonomic scope" value="Eukaryota"/>
</dbReference>
<evidence type="ECO:0000256" key="1">
    <source>
        <dbReference type="ARBA" id="ARBA00004141"/>
    </source>
</evidence>
<keyword evidence="8" id="KW-1185">Reference proteome</keyword>
<dbReference type="SUPFAM" id="SSF103473">
    <property type="entry name" value="MFS general substrate transporter"/>
    <property type="match status" value="1"/>
</dbReference>
<protein>
    <recommendedName>
        <fullName evidence="9">Major facilitator superfamily (MFS) profile domain-containing protein</fullName>
    </recommendedName>
</protein>
<feature type="transmembrane region" description="Helical" evidence="6">
    <location>
        <begin position="446"/>
        <end position="468"/>
    </location>
</feature>
<dbReference type="Pfam" id="PF07690">
    <property type="entry name" value="MFS_1"/>
    <property type="match status" value="1"/>
</dbReference>
<reference evidence="7 8" key="1">
    <citation type="journal article" date="2012" name="Genome Biol.">
        <title>Genome and low-iron response of an oceanic diatom adapted to chronic iron limitation.</title>
        <authorList>
            <person name="Lommer M."/>
            <person name="Specht M."/>
            <person name="Roy A.S."/>
            <person name="Kraemer L."/>
            <person name="Andreson R."/>
            <person name="Gutowska M.A."/>
            <person name="Wolf J."/>
            <person name="Bergner S.V."/>
            <person name="Schilhabel M.B."/>
            <person name="Klostermeier U.C."/>
            <person name="Beiko R.G."/>
            <person name="Rosenstiel P."/>
            <person name="Hippler M."/>
            <person name="Laroche J."/>
        </authorList>
    </citation>
    <scope>NUCLEOTIDE SEQUENCE [LARGE SCALE GENOMIC DNA]</scope>
    <source>
        <strain evidence="7 8">CCMP1005</strain>
    </source>
</reference>
<feature type="compositionally biased region" description="Basic and acidic residues" evidence="5">
    <location>
        <begin position="344"/>
        <end position="357"/>
    </location>
</feature>
<feature type="transmembrane region" description="Helical" evidence="6">
    <location>
        <begin position="415"/>
        <end position="434"/>
    </location>
</feature>
<keyword evidence="2 6" id="KW-0812">Transmembrane</keyword>
<evidence type="ECO:0000313" key="8">
    <source>
        <dbReference type="Proteomes" id="UP000266841"/>
    </source>
</evidence>
<sequence length="819" mass="88174">MHEAFEGRPHLHCALNGVAPKVDLKVKVYLFLPNDTFACLAGQVTEALPVPTEKELKRTKRTVDPTFLYKRSGSYFELLQKFGAVHGQEVKCRLEFTRNLGDGLDESVVAFFEGYSKFDVTLRFIDHFHDKWKIFVMRTSLSPSPTILPSRNSAAASITPELGRAQCPIRHRISEGTSFPSSVAPRRNRRWATSFTKDFRRRTWRPSSRARPAQRCPRRDAHRMSRSLPWASERGDRHLGINLTRLSSRVAASAVLSSALPTTVVCDESGVTPTLNLATQQHFYWGFHVFQMPSWRRRRLALTHRRCRTTGLRSRGLLDEEELALAAADPAVDGLDGWDDAVGEEGRGPGRSDGGRTAREAIEEAATEEFRPMLLLCCAVTFLSALDRVAMSVAILPMASELAFSETVKGEISAAVSYGYGLAIVPIGLAVSFASTRVLMSSGVLLWSLATLGTPWAAGLAATGGPLAPLLATRAVMGAAEAAVLPTIQRLGTVGAYVASPYLIDALAGLDGGGDGAAAGWRGMFYAYGALGLLWLAPWWNVARDYPSTRLPSEEGCSETLVNSGVEDDASLVLNECLLDGEGVEPEKETEEGFGTILGDAPWLGFLRSSGVWAMVLAHAARNWNLYIILAWAPTFFSQEYGLDVKESALLSLLPSLCGIAGGLSAGKLADFALLWATGDEEEPSAAIEKRTAIRKVVQGIALLGPALCLYQLSSLPGDVSSAQLLLGGTVGLQAFDAAGFGAAGQEKSGERWAGLLYSVTSLPGVLVGSAAVSVTGRILDASAEAAEGWHDVYLLNSAICTAGALAFVLLYDSRREFD</sequence>
<dbReference type="Proteomes" id="UP000266841">
    <property type="component" value="Unassembled WGS sequence"/>
</dbReference>
<organism evidence="7 8">
    <name type="scientific">Thalassiosira oceanica</name>
    <name type="common">Marine diatom</name>
    <dbReference type="NCBI Taxonomy" id="159749"/>
    <lineage>
        <taxon>Eukaryota</taxon>
        <taxon>Sar</taxon>
        <taxon>Stramenopiles</taxon>
        <taxon>Ochrophyta</taxon>
        <taxon>Bacillariophyta</taxon>
        <taxon>Coscinodiscophyceae</taxon>
        <taxon>Thalassiosirophycidae</taxon>
        <taxon>Thalassiosirales</taxon>
        <taxon>Thalassiosiraceae</taxon>
        <taxon>Thalassiosira</taxon>
    </lineage>
</organism>
<dbReference type="GO" id="GO:0016020">
    <property type="term" value="C:membrane"/>
    <property type="evidence" value="ECO:0007669"/>
    <property type="project" value="UniProtKB-SubCell"/>
</dbReference>
<comment type="subcellular location">
    <subcellularLocation>
        <location evidence="1">Membrane</location>
        <topology evidence="1">Multi-pass membrane protein</topology>
    </subcellularLocation>
</comment>
<accession>K0RKX8</accession>
<dbReference type="InterPro" id="IPR050382">
    <property type="entry name" value="MFS_Na/Anion_cotransporter"/>
</dbReference>
<evidence type="ECO:0000256" key="3">
    <source>
        <dbReference type="ARBA" id="ARBA00022989"/>
    </source>
</evidence>
<evidence type="ECO:0000256" key="2">
    <source>
        <dbReference type="ARBA" id="ARBA00022692"/>
    </source>
</evidence>
<dbReference type="PANTHER" id="PTHR11662">
    <property type="entry name" value="SOLUTE CARRIER FAMILY 17"/>
    <property type="match status" value="1"/>
</dbReference>
<proteinExistence type="predicted"/>
<evidence type="ECO:0000313" key="7">
    <source>
        <dbReference type="EMBL" id="EJK53845.1"/>
    </source>
</evidence>
<dbReference type="Gene3D" id="1.20.1250.20">
    <property type="entry name" value="MFS general substrate transporter like domains"/>
    <property type="match status" value="2"/>
</dbReference>
<keyword evidence="4 6" id="KW-0472">Membrane</keyword>
<feature type="transmembrane region" description="Helical" evidence="6">
    <location>
        <begin position="525"/>
        <end position="543"/>
    </location>
</feature>
<dbReference type="EMBL" id="AGNL01036904">
    <property type="protein sequence ID" value="EJK53845.1"/>
    <property type="molecule type" value="Genomic_DNA"/>
</dbReference>
<feature type="region of interest" description="Disordered" evidence="5">
    <location>
        <begin position="338"/>
        <end position="357"/>
    </location>
</feature>
<comment type="caution">
    <text evidence="7">The sequence shown here is derived from an EMBL/GenBank/DDBJ whole genome shotgun (WGS) entry which is preliminary data.</text>
</comment>
<feature type="transmembrane region" description="Helical" evidence="6">
    <location>
        <begin position="793"/>
        <end position="812"/>
    </location>
</feature>
<gene>
    <name evidence="7" type="ORF">THAOC_26638</name>
</gene>
<name>K0RKX8_THAOC</name>
<dbReference type="AlphaFoldDB" id="K0RKX8"/>
<evidence type="ECO:0008006" key="9">
    <source>
        <dbReference type="Google" id="ProtNLM"/>
    </source>
</evidence>
<dbReference type="OrthoDB" id="2250022at2759"/>